<dbReference type="EMBL" id="MCFE01000051">
    <property type="protein sequence ID" value="ORY03015.1"/>
    <property type="molecule type" value="Genomic_DNA"/>
</dbReference>
<feature type="region of interest" description="Disordered" evidence="7">
    <location>
        <begin position="422"/>
        <end position="524"/>
    </location>
</feature>
<dbReference type="STRING" id="1314790.A0A1Y1YZN6"/>
<keyword evidence="2 5" id="KW-0728">SH3 domain</keyword>
<dbReference type="Proteomes" id="UP000193498">
    <property type="component" value="Unassembled WGS sequence"/>
</dbReference>
<evidence type="ECO:0000256" key="1">
    <source>
        <dbReference type="ARBA" id="ARBA00004170"/>
    </source>
</evidence>
<comment type="caution">
    <text evidence="10">The sequence shown here is derived from an EMBL/GenBank/DDBJ whole genome shotgun (WGS) entry which is preliminary data.</text>
</comment>
<dbReference type="SUPFAM" id="SSF50044">
    <property type="entry name" value="SH3-domain"/>
    <property type="match status" value="1"/>
</dbReference>
<feature type="compositionally biased region" description="Polar residues" evidence="7">
    <location>
        <begin position="422"/>
        <end position="435"/>
    </location>
</feature>
<dbReference type="PANTHER" id="PTHR14167">
    <property type="entry name" value="SH3 DOMAIN-CONTAINING"/>
    <property type="match status" value="1"/>
</dbReference>
<dbReference type="PROSITE" id="PS51021">
    <property type="entry name" value="BAR"/>
    <property type="match status" value="1"/>
</dbReference>
<feature type="compositionally biased region" description="Low complexity" evidence="7">
    <location>
        <begin position="272"/>
        <end position="289"/>
    </location>
</feature>
<dbReference type="FunCoup" id="A0A1Y1YZN6">
    <property type="interactions" value="687"/>
</dbReference>
<evidence type="ECO:0000256" key="6">
    <source>
        <dbReference type="SAM" id="Coils"/>
    </source>
</evidence>
<proteinExistence type="predicted"/>
<dbReference type="PRINTS" id="PR00452">
    <property type="entry name" value="SH3DOMAIN"/>
</dbReference>
<feature type="compositionally biased region" description="Polar residues" evidence="7">
    <location>
        <begin position="290"/>
        <end position="329"/>
    </location>
</feature>
<feature type="domain" description="BAR" evidence="9">
    <location>
        <begin position="17"/>
        <end position="240"/>
    </location>
</feature>
<name>A0A1Y1YZN6_9FUNG</name>
<evidence type="ECO:0000256" key="3">
    <source>
        <dbReference type="ARBA" id="ARBA00023054"/>
    </source>
</evidence>
<dbReference type="InterPro" id="IPR036028">
    <property type="entry name" value="SH3-like_dom_sf"/>
</dbReference>
<evidence type="ECO:0000259" key="8">
    <source>
        <dbReference type="PROSITE" id="PS50002"/>
    </source>
</evidence>
<keyword evidence="11" id="KW-1185">Reference proteome</keyword>
<evidence type="ECO:0000256" key="4">
    <source>
        <dbReference type="ARBA" id="ARBA00023136"/>
    </source>
</evidence>
<dbReference type="InParanoid" id="A0A1Y1YZN6"/>
<gene>
    <name evidence="10" type="ORF">K493DRAFT_334430</name>
</gene>
<accession>A0A1Y1YZN6</accession>
<dbReference type="OrthoDB" id="14167at2759"/>
<evidence type="ECO:0000313" key="10">
    <source>
        <dbReference type="EMBL" id="ORY03015.1"/>
    </source>
</evidence>
<organism evidence="10 11">
    <name type="scientific">Basidiobolus meristosporus CBS 931.73</name>
    <dbReference type="NCBI Taxonomy" id="1314790"/>
    <lineage>
        <taxon>Eukaryota</taxon>
        <taxon>Fungi</taxon>
        <taxon>Fungi incertae sedis</taxon>
        <taxon>Zoopagomycota</taxon>
        <taxon>Entomophthoromycotina</taxon>
        <taxon>Basidiobolomycetes</taxon>
        <taxon>Basidiobolales</taxon>
        <taxon>Basidiobolaceae</taxon>
        <taxon>Basidiobolus</taxon>
    </lineage>
</organism>
<dbReference type="Gene3D" id="1.20.1270.60">
    <property type="entry name" value="Arfaptin homology (AH) domain/BAR domain"/>
    <property type="match status" value="1"/>
</dbReference>
<dbReference type="InterPro" id="IPR027267">
    <property type="entry name" value="AH/BAR_dom_sf"/>
</dbReference>
<feature type="domain" description="SH3" evidence="8">
    <location>
        <begin position="355"/>
        <end position="418"/>
    </location>
</feature>
<feature type="region of interest" description="Disordered" evidence="7">
    <location>
        <begin position="272"/>
        <end position="347"/>
    </location>
</feature>
<dbReference type="InterPro" id="IPR001452">
    <property type="entry name" value="SH3_domain"/>
</dbReference>
<dbReference type="Pfam" id="PF14604">
    <property type="entry name" value="SH3_9"/>
    <property type="match status" value="1"/>
</dbReference>
<keyword evidence="3 6" id="KW-0175">Coiled coil</keyword>
<feature type="coiled-coil region" evidence="6">
    <location>
        <begin position="129"/>
        <end position="187"/>
    </location>
</feature>
<keyword evidence="4" id="KW-0472">Membrane</keyword>
<feature type="compositionally biased region" description="Low complexity" evidence="7">
    <location>
        <begin position="491"/>
        <end position="500"/>
    </location>
</feature>
<evidence type="ECO:0000256" key="5">
    <source>
        <dbReference type="PROSITE-ProRule" id="PRU00192"/>
    </source>
</evidence>
<evidence type="ECO:0000256" key="2">
    <source>
        <dbReference type="ARBA" id="ARBA00022443"/>
    </source>
</evidence>
<dbReference type="Gene3D" id="2.30.30.40">
    <property type="entry name" value="SH3 Domains"/>
    <property type="match status" value="1"/>
</dbReference>
<evidence type="ECO:0000259" key="9">
    <source>
        <dbReference type="PROSITE" id="PS51021"/>
    </source>
</evidence>
<dbReference type="PROSITE" id="PS50002">
    <property type="entry name" value="SH3"/>
    <property type="match status" value="1"/>
</dbReference>
<dbReference type="GO" id="GO:0005737">
    <property type="term" value="C:cytoplasm"/>
    <property type="evidence" value="ECO:0007669"/>
    <property type="project" value="InterPro"/>
</dbReference>
<reference evidence="10 11" key="1">
    <citation type="submission" date="2016-07" db="EMBL/GenBank/DDBJ databases">
        <title>Pervasive Adenine N6-methylation of Active Genes in Fungi.</title>
        <authorList>
            <consortium name="DOE Joint Genome Institute"/>
            <person name="Mondo S.J."/>
            <person name="Dannebaum R.O."/>
            <person name="Kuo R.C."/>
            <person name="Labutti K."/>
            <person name="Haridas S."/>
            <person name="Kuo A."/>
            <person name="Salamov A."/>
            <person name="Ahrendt S.R."/>
            <person name="Lipzen A."/>
            <person name="Sullivan W."/>
            <person name="Andreopoulos W.B."/>
            <person name="Clum A."/>
            <person name="Lindquist E."/>
            <person name="Daum C."/>
            <person name="Ramamoorthy G.K."/>
            <person name="Gryganskyi A."/>
            <person name="Culley D."/>
            <person name="Magnuson J.K."/>
            <person name="James T.Y."/>
            <person name="O'Malley M.A."/>
            <person name="Stajich J.E."/>
            <person name="Spatafora J.W."/>
            <person name="Visel A."/>
            <person name="Grigoriev I.V."/>
        </authorList>
    </citation>
    <scope>NUCLEOTIDE SEQUENCE [LARGE SCALE GENOMIC DNA]</scope>
    <source>
        <strain evidence="10 11">CBS 931.73</strain>
    </source>
</reference>
<protein>
    <submittedName>
        <fullName evidence="10">BAR-domain-containing protein</fullName>
    </submittedName>
</protein>
<evidence type="ECO:0000256" key="7">
    <source>
        <dbReference type="SAM" id="MobiDB-lite"/>
    </source>
</evidence>
<comment type="subcellular location">
    <subcellularLocation>
        <location evidence="1">Membrane</location>
        <topology evidence="1">Peripheral membrane protein</topology>
    </subcellularLocation>
</comment>
<dbReference type="InterPro" id="IPR050384">
    <property type="entry name" value="Endophilin_SH3RF"/>
</dbReference>
<dbReference type="SUPFAM" id="SSF103657">
    <property type="entry name" value="BAR/IMD domain-like"/>
    <property type="match status" value="1"/>
</dbReference>
<feature type="compositionally biased region" description="Polar residues" evidence="7">
    <location>
        <begin position="471"/>
        <end position="481"/>
    </location>
</feature>
<dbReference type="Pfam" id="PF03114">
    <property type="entry name" value="BAR"/>
    <property type="match status" value="1"/>
</dbReference>
<dbReference type="AlphaFoldDB" id="A0A1Y1YZN6"/>
<sequence length="552" mass="61676">MAATIGKNLGKFKQWTGEKLGKANKTECSDEFQRLELETDAKKDNLEKLYLSSEMYLKTLEKRKKGADDKNKVSPVVSLAHAMVSHGQLLPRDSPYGQAMIKVGEAQEQIGFAQMDLAMQFRQSYFGGLERTLDEMKELQQSRKKLESRRLDYNAKLNSVQKSKKEKPELEEQMRAAEMKFNETMEDAYQRMANISDTEEHSLKDLHAFYDAQLAFFQRGVEVLSSIKDAFNERAASEYYANRAPRRKPSFANRGEANGSLRRMRSFHSSYSSSYDEYEPSEGSYGGYSRTPTTPGNSSGNSYFDMPKSNSGYNDYSPNSGSLQRSNTGVRPVGRSSVPEPMPPLRRSVTLPVASSRKQVRVLYGFDGESNDELSIRKGDIVTVLDEIDDGWWVGEIVDNSGKRVGIFPSNYVEEIFVESNQQHPPLPRRTTSNVAPAGRENGAGMVNGPESEPSDVPTRRRVPPPPRRGSQPNPTSSTPASRMASGNRVASSAPKQASPPSRPAIAKPQSRLTGSPFDEENDMGSCNQCGCEEYIPNVFRKDSCNNCFHRH</sequence>
<dbReference type="SMART" id="SM00326">
    <property type="entry name" value="SH3"/>
    <property type="match status" value="1"/>
</dbReference>
<dbReference type="CDD" id="cd00174">
    <property type="entry name" value="SH3"/>
    <property type="match status" value="1"/>
</dbReference>
<evidence type="ECO:0000313" key="11">
    <source>
        <dbReference type="Proteomes" id="UP000193498"/>
    </source>
</evidence>
<dbReference type="SMART" id="SM00721">
    <property type="entry name" value="BAR"/>
    <property type="match status" value="1"/>
</dbReference>
<dbReference type="PANTHER" id="PTHR14167:SF81">
    <property type="entry name" value="ENDOPHILIN-A"/>
    <property type="match status" value="1"/>
</dbReference>
<dbReference type="InterPro" id="IPR004148">
    <property type="entry name" value="BAR_dom"/>
</dbReference>